<name>A0A4R4FC32_9FIRM</name>
<dbReference type="SUPFAM" id="SSF53639">
    <property type="entry name" value="AraD/HMP-PK domain-like"/>
    <property type="match status" value="1"/>
</dbReference>
<sequence length="224" mass="25202">MKERELKELICDIGKRIYTNGFVAANDGNITVKLNEKEYLATPTGISKGYLRPEMIVKVDRRGETLEGEYRPSSEVKVHLKIYEQREDVGAVVHAHPPYATTFAVAHIPLDSYLLPEAVYALGAVPVIPYAQPSTQELADGLVPYLQDYDAFLLENHGTVTVGADLIRAWYKTETLEYNAKITYMARLLGRSKELSREEIDKLLAAFQKDNPGARHPGYVKFND</sequence>
<evidence type="ECO:0000313" key="4">
    <source>
        <dbReference type="EMBL" id="TDA21114.1"/>
    </source>
</evidence>
<evidence type="ECO:0000259" key="3">
    <source>
        <dbReference type="SMART" id="SM01007"/>
    </source>
</evidence>
<protein>
    <submittedName>
        <fullName evidence="4">Class II aldolase/adducin family protein</fullName>
    </submittedName>
</protein>
<dbReference type="SMART" id="SM01007">
    <property type="entry name" value="Aldolase_II"/>
    <property type="match status" value="1"/>
</dbReference>
<comment type="caution">
    <text evidence="4">The sequence shown here is derived from an EMBL/GenBank/DDBJ whole genome shotgun (WGS) entry which is preliminary data.</text>
</comment>
<dbReference type="InterPro" id="IPR036409">
    <property type="entry name" value="Aldolase_II/adducin_N_sf"/>
</dbReference>
<dbReference type="Gene3D" id="3.40.225.10">
    <property type="entry name" value="Class II aldolase/adducin N-terminal domain"/>
    <property type="match status" value="1"/>
</dbReference>
<reference evidence="4 5" key="1">
    <citation type="journal article" date="2016" name="Nat. Microbiol.">
        <title>The Mouse Intestinal Bacterial Collection (miBC) provides host-specific insight into cultured diversity and functional potential of the gut microbiota.</title>
        <authorList>
            <person name="Lagkouvardos I."/>
            <person name="Pukall R."/>
            <person name="Abt B."/>
            <person name="Foesel B.U."/>
            <person name="Meier-Kolthoff J.P."/>
            <person name="Kumar N."/>
            <person name="Bresciani A."/>
            <person name="Martinez I."/>
            <person name="Just S."/>
            <person name="Ziegler C."/>
            <person name="Brugiroux S."/>
            <person name="Garzetti D."/>
            <person name="Wenning M."/>
            <person name="Bui T.P."/>
            <person name="Wang J."/>
            <person name="Hugenholtz F."/>
            <person name="Plugge C.M."/>
            <person name="Peterson D.A."/>
            <person name="Hornef M.W."/>
            <person name="Baines J.F."/>
            <person name="Smidt H."/>
            <person name="Walter J."/>
            <person name="Kristiansen K."/>
            <person name="Nielsen H.B."/>
            <person name="Haller D."/>
            <person name="Overmann J."/>
            <person name="Stecher B."/>
            <person name="Clavel T."/>
        </authorList>
    </citation>
    <scope>NUCLEOTIDE SEQUENCE [LARGE SCALE GENOMIC DNA]</scope>
    <source>
        <strain evidence="4 5">DSM 28560</strain>
    </source>
</reference>
<evidence type="ECO:0000313" key="5">
    <source>
        <dbReference type="Proteomes" id="UP000295710"/>
    </source>
</evidence>
<organism evidence="4 5">
    <name type="scientific">Extibacter muris</name>
    <dbReference type="NCBI Taxonomy" id="1796622"/>
    <lineage>
        <taxon>Bacteria</taxon>
        <taxon>Bacillati</taxon>
        <taxon>Bacillota</taxon>
        <taxon>Clostridia</taxon>
        <taxon>Lachnospirales</taxon>
        <taxon>Lachnospiraceae</taxon>
        <taxon>Extibacter</taxon>
    </lineage>
</organism>
<dbReference type="PANTHER" id="PTHR22789:SF0">
    <property type="entry name" value="3-OXO-TETRONATE 4-PHOSPHATE DECARBOXYLASE-RELATED"/>
    <property type="match status" value="1"/>
</dbReference>
<dbReference type="Proteomes" id="UP000295710">
    <property type="component" value="Unassembled WGS sequence"/>
</dbReference>
<keyword evidence="2" id="KW-0456">Lyase</keyword>
<dbReference type="PANTHER" id="PTHR22789">
    <property type="entry name" value="FUCULOSE PHOSPHATE ALDOLASE"/>
    <property type="match status" value="1"/>
</dbReference>
<dbReference type="EMBL" id="SMMX01000011">
    <property type="protein sequence ID" value="TDA21114.1"/>
    <property type="molecule type" value="Genomic_DNA"/>
</dbReference>
<evidence type="ECO:0000256" key="2">
    <source>
        <dbReference type="ARBA" id="ARBA00023239"/>
    </source>
</evidence>
<dbReference type="InterPro" id="IPR001303">
    <property type="entry name" value="Aldolase_II/adducin_N"/>
</dbReference>
<accession>A0A4R4FC32</accession>
<evidence type="ECO:0000256" key="1">
    <source>
        <dbReference type="ARBA" id="ARBA00022723"/>
    </source>
</evidence>
<keyword evidence="5" id="KW-1185">Reference proteome</keyword>
<dbReference type="GO" id="GO:0019323">
    <property type="term" value="P:pentose catabolic process"/>
    <property type="evidence" value="ECO:0007669"/>
    <property type="project" value="TreeGrafter"/>
</dbReference>
<dbReference type="RefSeq" id="WP_132278725.1">
    <property type="nucleotide sequence ID" value="NZ_JAOBST010000018.1"/>
</dbReference>
<dbReference type="GO" id="GO:0046872">
    <property type="term" value="F:metal ion binding"/>
    <property type="evidence" value="ECO:0007669"/>
    <property type="project" value="UniProtKB-KW"/>
</dbReference>
<dbReference type="Pfam" id="PF00596">
    <property type="entry name" value="Aldolase_II"/>
    <property type="match status" value="1"/>
</dbReference>
<gene>
    <name evidence="4" type="ORF">E1963_13245</name>
</gene>
<dbReference type="GO" id="GO:0005829">
    <property type="term" value="C:cytosol"/>
    <property type="evidence" value="ECO:0007669"/>
    <property type="project" value="TreeGrafter"/>
</dbReference>
<keyword evidence="1" id="KW-0479">Metal-binding</keyword>
<feature type="domain" description="Class II aldolase/adducin N-terminal" evidence="3">
    <location>
        <begin position="8"/>
        <end position="184"/>
    </location>
</feature>
<dbReference type="InterPro" id="IPR050197">
    <property type="entry name" value="Aldolase_class_II_sugar_metab"/>
</dbReference>
<dbReference type="GO" id="GO:0016832">
    <property type="term" value="F:aldehyde-lyase activity"/>
    <property type="evidence" value="ECO:0007669"/>
    <property type="project" value="TreeGrafter"/>
</dbReference>
<dbReference type="AlphaFoldDB" id="A0A4R4FC32"/>
<proteinExistence type="predicted"/>